<dbReference type="AlphaFoldDB" id="A0A452E793"/>
<dbReference type="InterPro" id="IPR050743">
    <property type="entry name" value="2-oxoacid_DH_E2_comp"/>
</dbReference>
<dbReference type="PANTHER" id="PTHR43178">
    <property type="entry name" value="DIHYDROLIPOAMIDE ACETYLTRANSFERASE COMPONENT OF PYRUVATE DEHYDROGENASE COMPLEX"/>
    <property type="match status" value="1"/>
</dbReference>
<feature type="region of interest" description="Disordered" evidence="8">
    <location>
        <begin position="225"/>
        <end position="263"/>
    </location>
</feature>
<dbReference type="Ensembl" id="ENSCHIT00000015586.1">
    <property type="protein sequence ID" value="ENSCHIP00000007836.1"/>
    <property type="gene ID" value="ENSCHIG00000011188.1"/>
</dbReference>
<evidence type="ECO:0000259" key="9">
    <source>
        <dbReference type="PROSITE" id="PS51826"/>
    </source>
</evidence>
<proteinExistence type="inferred from homology"/>
<dbReference type="Pfam" id="PF00198">
    <property type="entry name" value="2-oxoacid_dh"/>
    <property type="match status" value="1"/>
</dbReference>
<name>A0A452E793_CAPHI</name>
<dbReference type="Gene3D" id="4.10.320.10">
    <property type="entry name" value="E3-binding domain"/>
    <property type="match status" value="1"/>
</dbReference>
<dbReference type="FunFam" id="3.30.559.10:FF:000007">
    <property type="entry name" value="Dihydrolipoamide acetyltransferase component of pyruvate dehydrogenase complex"/>
    <property type="match status" value="1"/>
</dbReference>
<protein>
    <recommendedName>
        <fullName evidence="7">Dihydrolipoamide acetyltransferase component of pyruvate dehydrogenase complex</fullName>
        <ecNumber evidence="7">2.3.1.-</ecNumber>
    </recommendedName>
</protein>
<dbReference type="InterPro" id="IPR011053">
    <property type="entry name" value="Single_hybrid_motif"/>
</dbReference>
<feature type="compositionally biased region" description="Pro residues" evidence="8">
    <location>
        <begin position="227"/>
        <end position="239"/>
    </location>
</feature>
<evidence type="ECO:0000256" key="5">
    <source>
        <dbReference type="ARBA" id="ARBA00022823"/>
    </source>
</evidence>
<dbReference type="PANTHER" id="PTHR43178:SF5">
    <property type="entry name" value="LIPOAMIDE ACYLTRANSFERASE COMPONENT OF BRANCHED-CHAIN ALPHA-KETO ACID DEHYDROGENASE COMPLEX, MITOCHONDRIAL"/>
    <property type="match status" value="1"/>
</dbReference>
<evidence type="ECO:0000256" key="2">
    <source>
        <dbReference type="ARBA" id="ARBA00004305"/>
    </source>
</evidence>
<feature type="domain" description="Peripheral subunit-binding (PSBD)" evidence="9">
    <location>
        <begin position="181"/>
        <end position="218"/>
    </location>
</feature>
<keyword evidence="6 7" id="KW-0012">Acyltransferase</keyword>
<evidence type="ECO:0000256" key="8">
    <source>
        <dbReference type="SAM" id="MobiDB-lite"/>
    </source>
</evidence>
<reference evidence="10 11" key="1">
    <citation type="submission" date="2016-04" db="EMBL/GenBank/DDBJ databases">
        <title>Polished mammalian reference genomes with single-molecule sequencing and chromosome conformation capture applied to the Capra hircus genome.</title>
        <authorList>
            <person name="Bickhart D.M."/>
            <person name="Koren S."/>
            <person name="Rosen B."/>
            <person name="Hastie A."/>
            <person name="Liachko I."/>
            <person name="Sullivan S.T."/>
            <person name="Burton J."/>
            <person name="Sayre B.L."/>
            <person name="Huson H.J."/>
            <person name="Lee J."/>
            <person name="Lam E."/>
            <person name="Kelley C.M."/>
            <person name="Hutchison J.L."/>
            <person name="Zhou Y."/>
            <person name="Sun J."/>
            <person name="Crisa A."/>
            <person name="Schwartz J.C."/>
            <person name="Hammond J.A."/>
            <person name="Schroeder S.G."/>
            <person name="Liu G.E."/>
            <person name="Dunham M."/>
            <person name="Shendure J."/>
            <person name="Sonstegard T.S."/>
            <person name="Phillippy A.M."/>
            <person name="Van Tassell C.P."/>
            <person name="Smith T.P."/>
        </authorList>
    </citation>
    <scope>NUCLEOTIDE SEQUENCE [LARGE SCALE GENOMIC DNA]</scope>
</reference>
<dbReference type="InterPro" id="IPR001078">
    <property type="entry name" value="2-oxoacid_DH_actylTfrase"/>
</dbReference>
<dbReference type="Pfam" id="PF00364">
    <property type="entry name" value="Biotin_lipoyl"/>
    <property type="match status" value="1"/>
</dbReference>
<evidence type="ECO:0000256" key="3">
    <source>
        <dbReference type="ARBA" id="ARBA00007317"/>
    </source>
</evidence>
<dbReference type="EMBL" id="LWLT01000015">
    <property type="status" value="NOT_ANNOTATED_CDS"/>
    <property type="molecule type" value="Genomic_DNA"/>
</dbReference>
<evidence type="ECO:0000256" key="6">
    <source>
        <dbReference type="ARBA" id="ARBA00023315"/>
    </source>
</evidence>
<keyword evidence="11" id="KW-1185">Reference proteome</keyword>
<dbReference type="PROSITE" id="PS51826">
    <property type="entry name" value="PSBD"/>
    <property type="match status" value="1"/>
</dbReference>
<dbReference type="Gene3D" id="3.30.559.10">
    <property type="entry name" value="Chloramphenicol acetyltransferase-like domain"/>
    <property type="match status" value="1"/>
</dbReference>
<dbReference type="STRING" id="9925.ENSCHIP00000007836"/>
<reference evidence="10" key="3">
    <citation type="submission" date="2025-09" db="UniProtKB">
        <authorList>
            <consortium name="Ensembl"/>
        </authorList>
    </citation>
    <scope>IDENTIFICATION</scope>
</reference>
<accession>A0A452E793</accession>
<dbReference type="EC" id="2.3.1.-" evidence="7"/>
<dbReference type="FunFam" id="4.10.320.10:FF:000002">
    <property type="entry name" value="Dihydrolipoamide acetyltransferase component of pyruvate dehydrogenase complex"/>
    <property type="match status" value="1"/>
</dbReference>
<dbReference type="Pfam" id="PF02817">
    <property type="entry name" value="E3_binding"/>
    <property type="match status" value="1"/>
</dbReference>
<evidence type="ECO:0000256" key="1">
    <source>
        <dbReference type="ARBA" id="ARBA00001938"/>
    </source>
</evidence>
<comment type="subcellular location">
    <subcellularLocation>
        <location evidence="2">Mitochondrion matrix</location>
    </subcellularLocation>
</comment>
<dbReference type="SUPFAM" id="SSF52777">
    <property type="entry name" value="CoA-dependent acyltransferases"/>
    <property type="match status" value="1"/>
</dbReference>
<evidence type="ECO:0000313" key="11">
    <source>
        <dbReference type="Proteomes" id="UP000291000"/>
    </source>
</evidence>
<sequence>MEFCRREYWSGIFRRKVAAARVLRTWSWTPTCVRYFHTCGNVHVLKPKYVCFFGYPPFKYSHLHQWLETTAALQGQVVQFKLSDTGERIREATVQEWYVKEGDTGSQLDSICEVQSDKASDTITGHYDGLCFNLDDTAYVGKPLGDTETEALKDSEEDVIESPAVSHDEHTHQEMKGQKTAATPAVLCLAMETSIKLSEVIGSGRDGGILKEDILNYLEKLTGATLPPSPKAEMTPPPPKPKDRTIPIPISQPPVPTGKDRTEPMKGFHGSMVKTMSAALKTPHFGYCDEVDLTELVKLWEELKPIAFARGIKLSFMPFFLKAASLGLLQFPIPNASVDENCQNITYKASHNIGIAMDTEQGLTVSSVKNVQICSIFEITTELSRLQKLGSAGQLSTSDLLGGTFTLPNIGSIGVMLPPEVVTGALGTIKALPHLNEKGEGRKAQIMNVSWSADHRIIDGATVSHFSNSWKSYLETWLLCY</sequence>
<dbReference type="SUPFAM" id="SSF51230">
    <property type="entry name" value="Single hybrid motif"/>
    <property type="match status" value="1"/>
</dbReference>
<dbReference type="InterPro" id="IPR023213">
    <property type="entry name" value="CAT-like_dom_sf"/>
</dbReference>
<dbReference type="SUPFAM" id="SSF47005">
    <property type="entry name" value="Peripheral subunit-binding domain of 2-oxo acid dehydrogenase complex"/>
    <property type="match status" value="1"/>
</dbReference>
<dbReference type="GO" id="GO:0031405">
    <property type="term" value="F:lipoic acid binding"/>
    <property type="evidence" value="ECO:0007669"/>
    <property type="project" value="TreeGrafter"/>
</dbReference>
<comment type="similarity">
    <text evidence="3 7">Belongs to the 2-oxoacid dehydrogenase family.</text>
</comment>
<evidence type="ECO:0000256" key="4">
    <source>
        <dbReference type="ARBA" id="ARBA00022679"/>
    </source>
</evidence>
<dbReference type="InterPro" id="IPR004167">
    <property type="entry name" value="PSBD"/>
</dbReference>
<dbReference type="GO" id="GO:0005759">
    <property type="term" value="C:mitochondrial matrix"/>
    <property type="evidence" value="ECO:0007669"/>
    <property type="project" value="UniProtKB-SubCell"/>
</dbReference>
<dbReference type="CDD" id="cd06849">
    <property type="entry name" value="lipoyl_domain"/>
    <property type="match status" value="1"/>
</dbReference>
<dbReference type="InterPro" id="IPR036625">
    <property type="entry name" value="E3-bd_dom_sf"/>
</dbReference>
<dbReference type="GeneTree" id="ENSGT00940000156750"/>
<dbReference type="OMA" id="PEAYTHT"/>
<dbReference type="Gene3D" id="2.40.50.100">
    <property type="match status" value="1"/>
</dbReference>
<evidence type="ECO:0000256" key="7">
    <source>
        <dbReference type="RuleBase" id="RU003423"/>
    </source>
</evidence>
<comment type="cofactor">
    <cofactor evidence="1 7">
        <name>(R)-lipoate</name>
        <dbReference type="ChEBI" id="CHEBI:83088"/>
    </cofactor>
</comment>
<dbReference type="InterPro" id="IPR000089">
    <property type="entry name" value="Biotin_lipoyl"/>
</dbReference>
<keyword evidence="5 7" id="KW-0450">Lipoyl</keyword>
<dbReference type="GO" id="GO:0016407">
    <property type="term" value="F:acetyltransferase activity"/>
    <property type="evidence" value="ECO:0007669"/>
    <property type="project" value="TreeGrafter"/>
</dbReference>
<organism evidence="10 11">
    <name type="scientific">Capra hircus</name>
    <name type="common">Goat</name>
    <dbReference type="NCBI Taxonomy" id="9925"/>
    <lineage>
        <taxon>Eukaryota</taxon>
        <taxon>Metazoa</taxon>
        <taxon>Chordata</taxon>
        <taxon>Craniata</taxon>
        <taxon>Vertebrata</taxon>
        <taxon>Euteleostomi</taxon>
        <taxon>Mammalia</taxon>
        <taxon>Eutheria</taxon>
        <taxon>Laurasiatheria</taxon>
        <taxon>Artiodactyla</taxon>
        <taxon>Ruminantia</taxon>
        <taxon>Pecora</taxon>
        <taxon>Bovidae</taxon>
        <taxon>Caprinae</taxon>
        <taxon>Capra</taxon>
    </lineage>
</organism>
<dbReference type="Proteomes" id="UP000291000">
    <property type="component" value="Chromosome 15"/>
</dbReference>
<keyword evidence="4 7" id="KW-0808">Transferase</keyword>
<evidence type="ECO:0000313" key="10">
    <source>
        <dbReference type="Ensembl" id="ENSCHIP00000007836.1"/>
    </source>
</evidence>
<reference evidence="10" key="2">
    <citation type="submission" date="2025-08" db="UniProtKB">
        <authorList>
            <consortium name="Ensembl"/>
        </authorList>
    </citation>
    <scope>IDENTIFICATION</scope>
</reference>